<name>A0A4R2LDJ5_9GAMM</name>
<evidence type="ECO:0000313" key="9">
    <source>
        <dbReference type="Proteomes" id="UP000295765"/>
    </source>
</evidence>
<dbReference type="Pfam" id="PF01914">
    <property type="entry name" value="MarC"/>
    <property type="match status" value="1"/>
</dbReference>
<feature type="transmembrane region" description="Helical" evidence="7">
    <location>
        <begin position="6"/>
        <end position="28"/>
    </location>
</feature>
<feature type="transmembrane region" description="Helical" evidence="7">
    <location>
        <begin position="40"/>
        <end position="59"/>
    </location>
</feature>
<keyword evidence="5 7" id="KW-1133">Transmembrane helix</keyword>
<dbReference type="GO" id="GO:0005886">
    <property type="term" value="C:plasma membrane"/>
    <property type="evidence" value="ECO:0007669"/>
    <property type="project" value="UniProtKB-SubCell"/>
</dbReference>
<dbReference type="OrthoDB" id="21094at2"/>
<dbReference type="PANTHER" id="PTHR33508:SF1">
    <property type="entry name" value="UPF0056 MEMBRANE PROTEIN YHCE"/>
    <property type="match status" value="1"/>
</dbReference>
<protein>
    <recommendedName>
        <fullName evidence="7">UPF0056 membrane protein</fullName>
    </recommendedName>
</protein>
<evidence type="ECO:0000256" key="3">
    <source>
        <dbReference type="ARBA" id="ARBA00022475"/>
    </source>
</evidence>
<feature type="transmembrane region" description="Helical" evidence="7">
    <location>
        <begin position="179"/>
        <end position="199"/>
    </location>
</feature>
<dbReference type="RefSeq" id="WP_132539146.1">
    <property type="nucleotide sequence ID" value="NZ_SLWY01000004.1"/>
</dbReference>
<reference evidence="8 9" key="1">
    <citation type="submission" date="2019-03" db="EMBL/GenBank/DDBJ databases">
        <title>Genomic Encyclopedia of Type Strains, Phase IV (KMG-IV): sequencing the most valuable type-strain genomes for metagenomic binning, comparative biology and taxonomic classification.</title>
        <authorList>
            <person name="Goeker M."/>
        </authorList>
    </citation>
    <scope>NUCLEOTIDE SEQUENCE [LARGE SCALE GENOMIC DNA]</scope>
    <source>
        <strain evidence="8 9">DSM 25287</strain>
    </source>
</reference>
<evidence type="ECO:0000256" key="6">
    <source>
        <dbReference type="ARBA" id="ARBA00023136"/>
    </source>
</evidence>
<comment type="similarity">
    <text evidence="2 7">Belongs to the UPF0056 (MarC) family.</text>
</comment>
<evidence type="ECO:0000313" key="8">
    <source>
        <dbReference type="EMBL" id="TCO82672.1"/>
    </source>
</evidence>
<keyword evidence="6 7" id="KW-0472">Membrane</keyword>
<proteinExistence type="inferred from homology"/>
<dbReference type="PANTHER" id="PTHR33508">
    <property type="entry name" value="UPF0056 MEMBRANE PROTEIN YHCE"/>
    <property type="match status" value="1"/>
</dbReference>
<accession>A0A4R2LDJ5</accession>
<evidence type="ECO:0000256" key="1">
    <source>
        <dbReference type="ARBA" id="ARBA00004651"/>
    </source>
</evidence>
<feature type="transmembrane region" description="Helical" evidence="7">
    <location>
        <begin position="71"/>
        <end position="92"/>
    </location>
</feature>
<evidence type="ECO:0000256" key="7">
    <source>
        <dbReference type="RuleBase" id="RU362048"/>
    </source>
</evidence>
<dbReference type="NCBIfam" id="TIGR00427">
    <property type="entry name" value="NAAT family transporter"/>
    <property type="match status" value="1"/>
</dbReference>
<keyword evidence="9" id="KW-1185">Reference proteome</keyword>
<evidence type="ECO:0000256" key="5">
    <source>
        <dbReference type="ARBA" id="ARBA00022989"/>
    </source>
</evidence>
<dbReference type="AlphaFoldDB" id="A0A4R2LDJ5"/>
<evidence type="ECO:0000256" key="2">
    <source>
        <dbReference type="ARBA" id="ARBA00009784"/>
    </source>
</evidence>
<gene>
    <name evidence="8" type="ORF">EV699_10464</name>
</gene>
<keyword evidence="3" id="KW-1003">Cell membrane</keyword>
<feature type="transmembrane region" description="Helical" evidence="7">
    <location>
        <begin position="146"/>
        <end position="167"/>
    </location>
</feature>
<dbReference type="Proteomes" id="UP000295765">
    <property type="component" value="Unassembled WGS sequence"/>
</dbReference>
<evidence type="ECO:0000256" key="4">
    <source>
        <dbReference type="ARBA" id="ARBA00022692"/>
    </source>
</evidence>
<keyword evidence="4 7" id="KW-0812">Transmembrane</keyword>
<organism evidence="8 9">
    <name type="scientific">Plasticicumulans lactativorans</name>
    <dbReference type="NCBI Taxonomy" id="1133106"/>
    <lineage>
        <taxon>Bacteria</taxon>
        <taxon>Pseudomonadati</taxon>
        <taxon>Pseudomonadota</taxon>
        <taxon>Gammaproteobacteria</taxon>
        <taxon>Candidatus Competibacteraceae</taxon>
        <taxon>Plasticicumulans</taxon>
    </lineage>
</organism>
<comment type="caution">
    <text evidence="8">The sequence shown here is derived from an EMBL/GenBank/DDBJ whole genome shotgun (WGS) entry which is preliminary data.</text>
</comment>
<sequence>MQEQLLSIFVTYFVVIDPIGIAPLFASLTRGGAPAYRKRMAIKGVAIATGILLFFSLTGDLLLRLLGISIPAFRIAGGALLFILALDMVLARPSGMRNATVREQEEAHFKDDISVFPLAFPLLSGPGALTTVLLTTSRTQASPMLFYGALGALLVVLGLTLLALLAAPRLLKLMGDTGAMVVDRLFGVILAALAAQYVVDGVRASLLTAA</sequence>
<dbReference type="InterPro" id="IPR002771">
    <property type="entry name" value="Multi_antbiot-R_MarC"/>
</dbReference>
<comment type="subcellular location">
    <subcellularLocation>
        <location evidence="1 7">Cell membrane</location>
        <topology evidence="1 7">Multi-pass membrane protein</topology>
    </subcellularLocation>
</comment>
<feature type="transmembrane region" description="Helical" evidence="7">
    <location>
        <begin position="113"/>
        <end position="134"/>
    </location>
</feature>
<dbReference type="EMBL" id="SLWY01000004">
    <property type="protein sequence ID" value="TCO82672.1"/>
    <property type="molecule type" value="Genomic_DNA"/>
</dbReference>